<evidence type="ECO:0000313" key="2">
    <source>
        <dbReference type="EMBL" id="MCZ0726198.1"/>
    </source>
</evidence>
<keyword evidence="1" id="KW-0472">Membrane</keyword>
<dbReference type="Pfam" id="PF04304">
    <property type="entry name" value="DUF454"/>
    <property type="match status" value="1"/>
</dbReference>
<dbReference type="RefSeq" id="WP_268752529.1">
    <property type="nucleotide sequence ID" value="NZ_JAPRFQ010000003.1"/>
</dbReference>
<dbReference type="InterPro" id="IPR007401">
    <property type="entry name" value="DUF454"/>
</dbReference>
<dbReference type="GO" id="GO:0005886">
    <property type="term" value="C:plasma membrane"/>
    <property type="evidence" value="ECO:0007669"/>
    <property type="project" value="TreeGrafter"/>
</dbReference>
<gene>
    <name evidence="2" type="ORF">OW157_06435</name>
</gene>
<keyword evidence="1" id="KW-1133">Transmembrane helix</keyword>
<keyword evidence="1" id="KW-0812">Transmembrane</keyword>
<protein>
    <submittedName>
        <fullName evidence="2">YbaN family protein</fullName>
    </submittedName>
</protein>
<reference evidence="2" key="1">
    <citation type="submission" date="2022-12" db="EMBL/GenBank/DDBJ databases">
        <title>Description and comparative metabolic analysis of Aerococcus sp. nov., isolated from the feces of a pig.</title>
        <authorList>
            <person name="Chang Y.-H."/>
        </authorList>
    </citation>
    <scope>NUCLEOTIDE SEQUENCE</scope>
    <source>
        <strain evidence="2">YH-aer222</strain>
    </source>
</reference>
<dbReference type="Proteomes" id="UP001146670">
    <property type="component" value="Unassembled WGS sequence"/>
</dbReference>
<evidence type="ECO:0000256" key="1">
    <source>
        <dbReference type="SAM" id="Phobius"/>
    </source>
</evidence>
<accession>A0A9X3FNZ1</accession>
<comment type="caution">
    <text evidence="2">The sequence shown here is derived from an EMBL/GenBank/DDBJ whole genome shotgun (WGS) entry which is preliminary data.</text>
</comment>
<name>A0A9X3FNZ1_9LACT</name>
<dbReference type="PANTHER" id="PTHR35813">
    <property type="entry name" value="INNER MEMBRANE PROTEIN YBAN"/>
    <property type="match status" value="1"/>
</dbReference>
<feature type="transmembrane region" description="Helical" evidence="1">
    <location>
        <begin position="80"/>
        <end position="112"/>
    </location>
</feature>
<dbReference type="AlphaFoldDB" id="A0A9X3FNZ1"/>
<dbReference type="PIRSF" id="PIRSF016789">
    <property type="entry name" value="DUF454"/>
    <property type="match status" value="1"/>
</dbReference>
<dbReference type="EMBL" id="JAPRFR010000003">
    <property type="protein sequence ID" value="MCZ0726198.1"/>
    <property type="molecule type" value="Genomic_DNA"/>
</dbReference>
<proteinExistence type="predicted"/>
<keyword evidence="3" id="KW-1185">Reference proteome</keyword>
<sequence>MRYFLIVGGCLSFALGILGAALPILPTTPFLLLSGFCFARSSERFHQWLQGTKIYQSYVADYAETKTIARDTKKRIAKRIALLMTISIVFVPLWPVRIALFLWTVFMIYYLFNRIPDK</sequence>
<dbReference type="PANTHER" id="PTHR35813:SF1">
    <property type="entry name" value="INNER MEMBRANE PROTEIN YBAN"/>
    <property type="match status" value="1"/>
</dbReference>
<organism evidence="2 3">
    <name type="scientific">Aerococcus kribbianus</name>
    <dbReference type="NCBI Taxonomy" id="2999064"/>
    <lineage>
        <taxon>Bacteria</taxon>
        <taxon>Bacillati</taxon>
        <taxon>Bacillota</taxon>
        <taxon>Bacilli</taxon>
        <taxon>Lactobacillales</taxon>
        <taxon>Aerococcaceae</taxon>
        <taxon>Aerococcus</taxon>
    </lineage>
</organism>
<evidence type="ECO:0000313" key="3">
    <source>
        <dbReference type="Proteomes" id="UP001146670"/>
    </source>
</evidence>